<keyword evidence="5 7" id="KW-0472">Membrane</keyword>
<feature type="transmembrane region" description="Helical" evidence="7">
    <location>
        <begin position="177"/>
        <end position="198"/>
    </location>
</feature>
<feature type="transmembrane region" description="Helical" evidence="7">
    <location>
        <begin position="92"/>
        <end position="110"/>
    </location>
</feature>
<protein>
    <recommendedName>
        <fullName evidence="8">Major facilitator superfamily (MFS) profile domain-containing protein</fullName>
    </recommendedName>
</protein>
<comment type="similarity">
    <text evidence="6">Belongs to the major facilitator superfamily. Phosphate:H(+) symporter (TC 2.A.1.9) family.</text>
</comment>
<dbReference type="GO" id="GO:0022857">
    <property type="term" value="F:transmembrane transporter activity"/>
    <property type="evidence" value="ECO:0007669"/>
    <property type="project" value="InterPro"/>
</dbReference>
<dbReference type="EMBL" id="HG739165">
    <property type="protein sequence ID" value="CDP14261.1"/>
    <property type="molecule type" value="Genomic_DNA"/>
</dbReference>
<feature type="domain" description="Major facilitator superfamily (MFS) profile" evidence="8">
    <location>
        <begin position="26"/>
        <end position="472"/>
    </location>
</feature>
<dbReference type="OrthoDB" id="4139357at2759"/>
<evidence type="ECO:0000313" key="10">
    <source>
        <dbReference type="Proteomes" id="UP000295252"/>
    </source>
</evidence>
<feature type="transmembrane region" description="Helical" evidence="7">
    <location>
        <begin position="334"/>
        <end position="352"/>
    </location>
</feature>
<dbReference type="FunFam" id="1.20.1250.20:FF:000232">
    <property type="entry name" value="Organic cation/carnitine transporter 7"/>
    <property type="match status" value="1"/>
</dbReference>
<feature type="transmembrane region" description="Helical" evidence="7">
    <location>
        <begin position="284"/>
        <end position="303"/>
    </location>
</feature>
<dbReference type="Pfam" id="PF00083">
    <property type="entry name" value="Sugar_tr"/>
    <property type="match status" value="1"/>
</dbReference>
<evidence type="ECO:0000256" key="2">
    <source>
        <dbReference type="ARBA" id="ARBA00022448"/>
    </source>
</evidence>
<dbReference type="InParanoid" id="A0A068V0U3"/>
<keyword evidence="10" id="KW-1185">Reference proteome</keyword>
<keyword evidence="3 7" id="KW-0812">Transmembrane</keyword>
<dbReference type="Gramene" id="CDP14261">
    <property type="protein sequence ID" value="CDP14261"/>
    <property type="gene ID" value="GSCOC_T00040553001"/>
</dbReference>
<dbReference type="AlphaFoldDB" id="A0A068V0U3"/>
<gene>
    <name evidence="9" type="ORF">GSCOC_T00040553001</name>
</gene>
<accession>A0A068V0U3</accession>
<feature type="transmembrane region" description="Helical" evidence="7">
    <location>
        <begin position="447"/>
        <end position="467"/>
    </location>
</feature>
<dbReference type="PANTHER" id="PTHR23511">
    <property type="entry name" value="SYNAPTIC VESICLE GLYCOPROTEIN 2"/>
    <property type="match status" value="1"/>
</dbReference>
<evidence type="ECO:0000313" key="9">
    <source>
        <dbReference type="EMBL" id="CDP14261.1"/>
    </source>
</evidence>
<feature type="transmembrane region" description="Helical" evidence="7">
    <location>
        <begin position="359"/>
        <end position="377"/>
    </location>
</feature>
<feature type="transmembrane region" description="Helical" evidence="7">
    <location>
        <begin position="417"/>
        <end position="441"/>
    </location>
</feature>
<evidence type="ECO:0000256" key="4">
    <source>
        <dbReference type="ARBA" id="ARBA00022989"/>
    </source>
</evidence>
<proteinExistence type="inferred from homology"/>
<feature type="transmembrane region" description="Helical" evidence="7">
    <location>
        <begin position="149"/>
        <end position="171"/>
    </location>
</feature>
<name>A0A068V0U3_COFCA</name>
<dbReference type="InterPro" id="IPR020846">
    <property type="entry name" value="MFS_dom"/>
</dbReference>
<comment type="subcellular location">
    <subcellularLocation>
        <location evidence="1">Membrane</location>
        <topology evidence="1">Multi-pass membrane protein</topology>
    </subcellularLocation>
</comment>
<reference evidence="10" key="1">
    <citation type="journal article" date="2014" name="Science">
        <title>The coffee genome provides insight into the convergent evolution of caffeine biosynthesis.</title>
        <authorList>
            <person name="Denoeud F."/>
            <person name="Carretero-Paulet L."/>
            <person name="Dereeper A."/>
            <person name="Droc G."/>
            <person name="Guyot R."/>
            <person name="Pietrella M."/>
            <person name="Zheng C."/>
            <person name="Alberti A."/>
            <person name="Anthony F."/>
            <person name="Aprea G."/>
            <person name="Aury J.M."/>
            <person name="Bento P."/>
            <person name="Bernard M."/>
            <person name="Bocs S."/>
            <person name="Campa C."/>
            <person name="Cenci A."/>
            <person name="Combes M.C."/>
            <person name="Crouzillat D."/>
            <person name="Da Silva C."/>
            <person name="Daddiego L."/>
            <person name="De Bellis F."/>
            <person name="Dussert S."/>
            <person name="Garsmeur O."/>
            <person name="Gayraud T."/>
            <person name="Guignon V."/>
            <person name="Jahn K."/>
            <person name="Jamilloux V."/>
            <person name="Joet T."/>
            <person name="Labadie K."/>
            <person name="Lan T."/>
            <person name="Leclercq J."/>
            <person name="Lepelley M."/>
            <person name="Leroy T."/>
            <person name="Li L.T."/>
            <person name="Librado P."/>
            <person name="Lopez L."/>
            <person name="Munoz A."/>
            <person name="Noel B."/>
            <person name="Pallavicini A."/>
            <person name="Perrotta G."/>
            <person name="Poncet V."/>
            <person name="Pot D."/>
            <person name="Priyono X."/>
            <person name="Rigoreau M."/>
            <person name="Rouard M."/>
            <person name="Rozas J."/>
            <person name="Tranchant-Dubreuil C."/>
            <person name="VanBuren R."/>
            <person name="Zhang Q."/>
            <person name="Andrade A.C."/>
            <person name="Argout X."/>
            <person name="Bertrand B."/>
            <person name="de Kochko A."/>
            <person name="Graziosi G."/>
            <person name="Henry R.J."/>
            <person name="Jayarama X."/>
            <person name="Ming R."/>
            <person name="Nagai C."/>
            <person name="Rounsley S."/>
            <person name="Sankoff D."/>
            <person name="Giuliano G."/>
            <person name="Albert V.A."/>
            <person name="Wincker P."/>
            <person name="Lashermes P."/>
        </authorList>
    </citation>
    <scope>NUCLEOTIDE SEQUENCE [LARGE SCALE GENOMIC DNA]</scope>
    <source>
        <strain evidence="10">cv. DH200-94</strain>
    </source>
</reference>
<evidence type="ECO:0000256" key="6">
    <source>
        <dbReference type="ARBA" id="ARBA00044504"/>
    </source>
</evidence>
<keyword evidence="2" id="KW-0813">Transport</keyword>
<feature type="transmembrane region" description="Helical" evidence="7">
    <location>
        <begin position="116"/>
        <end position="137"/>
    </location>
</feature>
<keyword evidence="4 7" id="KW-1133">Transmembrane helix</keyword>
<dbReference type="InterPro" id="IPR005828">
    <property type="entry name" value="MFS_sugar_transport-like"/>
</dbReference>
<dbReference type="Proteomes" id="UP000295252">
    <property type="component" value="Chromosome VIII"/>
</dbReference>
<dbReference type="FunCoup" id="A0A068V0U3">
    <property type="interactions" value="596"/>
</dbReference>
<evidence type="ECO:0000256" key="7">
    <source>
        <dbReference type="SAM" id="Phobius"/>
    </source>
</evidence>
<evidence type="ECO:0000259" key="8">
    <source>
        <dbReference type="PROSITE" id="PS50850"/>
    </source>
</evidence>
<evidence type="ECO:0000256" key="5">
    <source>
        <dbReference type="ARBA" id="ARBA00023136"/>
    </source>
</evidence>
<dbReference type="STRING" id="49390.A0A068V0U3"/>
<dbReference type="PANTHER" id="PTHR23511:SF5">
    <property type="entry name" value="MAJOR FACILITATOR-TYPE TRANSPORTER HXNZ-RELATED"/>
    <property type="match status" value="1"/>
</dbReference>
<dbReference type="Gene3D" id="1.20.1250.20">
    <property type="entry name" value="MFS general substrate transporter like domains"/>
    <property type="match status" value="1"/>
</dbReference>
<evidence type="ECO:0000256" key="1">
    <source>
        <dbReference type="ARBA" id="ARBA00004141"/>
    </source>
</evidence>
<evidence type="ECO:0000256" key="3">
    <source>
        <dbReference type="ARBA" id="ARBA00022692"/>
    </source>
</evidence>
<organism evidence="9 10">
    <name type="scientific">Coffea canephora</name>
    <name type="common">Robusta coffee</name>
    <dbReference type="NCBI Taxonomy" id="49390"/>
    <lineage>
        <taxon>Eukaryota</taxon>
        <taxon>Viridiplantae</taxon>
        <taxon>Streptophyta</taxon>
        <taxon>Embryophyta</taxon>
        <taxon>Tracheophyta</taxon>
        <taxon>Spermatophyta</taxon>
        <taxon>Magnoliopsida</taxon>
        <taxon>eudicotyledons</taxon>
        <taxon>Gunneridae</taxon>
        <taxon>Pentapetalae</taxon>
        <taxon>asterids</taxon>
        <taxon>lamiids</taxon>
        <taxon>Gentianales</taxon>
        <taxon>Rubiaceae</taxon>
        <taxon>Ixoroideae</taxon>
        <taxon>Gardenieae complex</taxon>
        <taxon>Bertiereae - Coffeeae clade</taxon>
        <taxon>Coffeeae</taxon>
        <taxon>Coffea</taxon>
    </lineage>
</organism>
<dbReference type="OMA" id="CVSPYFW"/>
<dbReference type="PhylomeDB" id="A0A068V0U3"/>
<sequence>MGDQSIGCTPEEAISVIGFGKFQGLILVFAGLGWISEAMEMMILSFVGVAVQSEWGLSPAEESLITSVVFAGMLVGCSFWGIISDAYGRRKAFIGTMIVVAVAGICSSLSPSYKLFLVSRCMLGFGVGGGQVFAAWFMEFIPTANRGVWVIALTSFWSLGSVLEALLAWIIMPRFGWRWLIGLSCLPSFIVLLLSGIAPESPRYLCVKGKMEEAQKILAKAAAMNKTILPPGMLILDRTAKIDEHYPLLDTSLLSSARERKCSPENYLSSLFMIFSSKLRKTTLLLWFLYFSNTFSYYGIVLLTSELSSNQINCSSSTVNFLKSAKDASLYRDVFITSLADLAGLVISAAILDRLGRKLTMKILCSLGFILLLPLVVHQNEILTTALLFGSRMFVMSSSNAVVIYSREVYPTSVRATGVGSATSIGRIGGMICPLVAVGLVRDCHQTAAIVLFEAVILLTGFCMLFLPIETGGKGLSDTTSLLNEE</sequence>
<dbReference type="PROSITE" id="PS50850">
    <property type="entry name" value="MFS"/>
    <property type="match status" value="1"/>
</dbReference>
<dbReference type="SUPFAM" id="SSF103473">
    <property type="entry name" value="MFS general substrate transporter"/>
    <property type="match status" value="1"/>
</dbReference>
<dbReference type="GO" id="GO:0016020">
    <property type="term" value="C:membrane"/>
    <property type="evidence" value="ECO:0007669"/>
    <property type="project" value="UniProtKB-SubCell"/>
</dbReference>
<dbReference type="InterPro" id="IPR036259">
    <property type="entry name" value="MFS_trans_sf"/>
</dbReference>
<feature type="transmembrane region" description="Helical" evidence="7">
    <location>
        <begin position="63"/>
        <end position="83"/>
    </location>
</feature>